<dbReference type="AlphaFoldDB" id="A0A2P6VIN0"/>
<feature type="domain" description="Peptidase S26" evidence="8">
    <location>
        <begin position="116"/>
        <end position="157"/>
    </location>
</feature>
<organism evidence="9 10">
    <name type="scientific">Micractinium conductrix</name>
    <dbReference type="NCBI Taxonomy" id="554055"/>
    <lineage>
        <taxon>Eukaryota</taxon>
        <taxon>Viridiplantae</taxon>
        <taxon>Chlorophyta</taxon>
        <taxon>core chlorophytes</taxon>
        <taxon>Trebouxiophyceae</taxon>
        <taxon>Chlorellales</taxon>
        <taxon>Chlorellaceae</taxon>
        <taxon>Chlorella clade</taxon>
        <taxon>Micractinium</taxon>
    </lineage>
</organism>
<dbReference type="InterPro" id="IPR000223">
    <property type="entry name" value="Pept_S26A_signal_pept_1"/>
</dbReference>
<keyword evidence="3" id="KW-0378">Hydrolase</keyword>
<comment type="subcellular location">
    <subcellularLocation>
        <location evidence="1">Mitochondrion inner membrane</location>
    </subcellularLocation>
</comment>
<dbReference type="PANTHER" id="PTHR12383:SF16">
    <property type="entry name" value="MITOCHONDRIAL INNER MEMBRANE PROTEASE SUBUNIT 1"/>
    <property type="match status" value="1"/>
</dbReference>
<gene>
    <name evidence="9" type="ORF">C2E20_3003</name>
</gene>
<evidence type="ECO:0000256" key="1">
    <source>
        <dbReference type="ARBA" id="ARBA00004273"/>
    </source>
</evidence>
<dbReference type="GO" id="GO:0042720">
    <property type="term" value="C:mitochondrial inner membrane peptidase complex"/>
    <property type="evidence" value="ECO:0007669"/>
    <property type="project" value="TreeGrafter"/>
</dbReference>
<dbReference type="GO" id="GO:0006465">
    <property type="term" value="P:signal peptide processing"/>
    <property type="evidence" value="ECO:0007669"/>
    <property type="project" value="InterPro"/>
</dbReference>
<dbReference type="InterPro" id="IPR019533">
    <property type="entry name" value="Peptidase_S26"/>
</dbReference>
<comment type="similarity">
    <text evidence="6">Belongs to the peptidase S26 family. IMP1 subfamily.</text>
</comment>
<accession>A0A2P6VIN0</accession>
<evidence type="ECO:0000256" key="7">
    <source>
        <dbReference type="PIRSR" id="PIRSR600223-1"/>
    </source>
</evidence>
<dbReference type="PRINTS" id="PR00727">
    <property type="entry name" value="LEADERPTASE"/>
</dbReference>
<dbReference type="CDD" id="cd06530">
    <property type="entry name" value="S26_SPase_I"/>
    <property type="match status" value="1"/>
</dbReference>
<protein>
    <submittedName>
        <fullName evidence="9">Mitochondrial inner membrane protease subunit 1</fullName>
    </submittedName>
</protein>
<comment type="caution">
    <text evidence="9">The sequence shown here is derived from an EMBL/GenBank/DDBJ whole genome shotgun (WGS) entry which is preliminary data.</text>
</comment>
<dbReference type="Gene3D" id="2.10.109.10">
    <property type="entry name" value="Umud Fragment, subunit A"/>
    <property type="match status" value="1"/>
</dbReference>
<dbReference type="GO" id="GO:0006627">
    <property type="term" value="P:protein processing involved in protein targeting to mitochondrion"/>
    <property type="evidence" value="ECO:0007669"/>
    <property type="project" value="TreeGrafter"/>
</dbReference>
<feature type="active site" evidence="7">
    <location>
        <position position="49"/>
    </location>
</feature>
<evidence type="ECO:0000256" key="3">
    <source>
        <dbReference type="ARBA" id="ARBA00022801"/>
    </source>
</evidence>
<dbReference type="PANTHER" id="PTHR12383">
    <property type="entry name" value="PROTEASE FAMILY S26 MITOCHONDRIAL INNER MEMBRANE PROTEASE-RELATED"/>
    <property type="match status" value="1"/>
</dbReference>
<feature type="active site" evidence="7">
    <location>
        <position position="93"/>
    </location>
</feature>
<dbReference type="EMBL" id="LHPF02000006">
    <property type="protein sequence ID" value="PSC73932.1"/>
    <property type="molecule type" value="Genomic_DNA"/>
</dbReference>
<evidence type="ECO:0000256" key="4">
    <source>
        <dbReference type="ARBA" id="ARBA00023128"/>
    </source>
</evidence>
<keyword evidence="2" id="KW-0999">Mitochondrion inner membrane</keyword>
<dbReference type="InterPro" id="IPR036286">
    <property type="entry name" value="LexA/Signal_pep-like_sf"/>
</dbReference>
<proteinExistence type="inferred from homology"/>
<keyword evidence="5" id="KW-0472">Membrane</keyword>
<sequence>MATRFWARYKASPLLAELGGKTAYFIKAVAAIYIVRENLVEFTVCVGPSMMPTFNPRGDIALLEHVTVWSGRVEVGDVVLARSAQNPRHMVCKRVLGLEGDSVYVPSSTKLGLGRTVTVPRGHVWLQGDNFNNSTDSRHYGPVPYALLRGRVFLKVWPIWESGWIENKLPPWQEEEMQRQRHRRQREAAARLDR</sequence>
<dbReference type="InterPro" id="IPR052064">
    <property type="entry name" value="Mito_IMP1_subunit"/>
</dbReference>
<dbReference type="OrthoDB" id="308440at2759"/>
<evidence type="ECO:0000256" key="5">
    <source>
        <dbReference type="ARBA" id="ARBA00023136"/>
    </source>
</evidence>
<feature type="domain" description="Peptidase S26" evidence="8">
    <location>
        <begin position="25"/>
        <end position="105"/>
    </location>
</feature>
<evidence type="ECO:0000313" key="10">
    <source>
        <dbReference type="Proteomes" id="UP000239649"/>
    </source>
</evidence>
<dbReference type="Pfam" id="PF10502">
    <property type="entry name" value="Peptidase_S26"/>
    <property type="match status" value="2"/>
</dbReference>
<dbReference type="STRING" id="554055.A0A2P6VIN0"/>
<reference evidence="9 10" key="1">
    <citation type="journal article" date="2018" name="Plant J.">
        <title>Genome sequences of Chlorella sorokiniana UTEX 1602 and Micractinium conductrix SAG 241.80: implications to maltose excretion by a green alga.</title>
        <authorList>
            <person name="Arriola M.B."/>
            <person name="Velmurugan N."/>
            <person name="Zhang Y."/>
            <person name="Plunkett M.H."/>
            <person name="Hondzo H."/>
            <person name="Barney B.M."/>
        </authorList>
    </citation>
    <scope>NUCLEOTIDE SEQUENCE [LARGE SCALE GENOMIC DNA]</scope>
    <source>
        <strain evidence="9 10">SAG 241.80</strain>
    </source>
</reference>
<keyword evidence="9" id="KW-0645">Protease</keyword>
<evidence type="ECO:0000256" key="6">
    <source>
        <dbReference type="ARBA" id="ARBA00038445"/>
    </source>
</evidence>
<dbReference type="SUPFAM" id="SSF51306">
    <property type="entry name" value="LexA/Signal peptidase"/>
    <property type="match status" value="1"/>
</dbReference>
<keyword evidence="4" id="KW-0496">Mitochondrion</keyword>
<evidence type="ECO:0000256" key="2">
    <source>
        <dbReference type="ARBA" id="ARBA00022792"/>
    </source>
</evidence>
<dbReference type="GO" id="GO:0004252">
    <property type="term" value="F:serine-type endopeptidase activity"/>
    <property type="evidence" value="ECO:0007669"/>
    <property type="project" value="InterPro"/>
</dbReference>
<dbReference type="Proteomes" id="UP000239649">
    <property type="component" value="Unassembled WGS sequence"/>
</dbReference>
<evidence type="ECO:0000259" key="8">
    <source>
        <dbReference type="Pfam" id="PF10502"/>
    </source>
</evidence>
<evidence type="ECO:0000313" key="9">
    <source>
        <dbReference type="EMBL" id="PSC73932.1"/>
    </source>
</evidence>
<name>A0A2P6VIN0_9CHLO</name>
<keyword evidence="10" id="KW-1185">Reference proteome</keyword>